<keyword evidence="2" id="KW-1133">Transmembrane helix</keyword>
<dbReference type="PANTHER" id="PTHR16166">
    <property type="entry name" value="VACUOLAR PROTEIN SORTING-ASSOCIATED PROTEIN VPS13"/>
    <property type="match status" value="1"/>
</dbReference>
<sequence>MIFGMNHLLPKIYTYCSIFEIKNNNNNNNNNNNHKSIGTYSLLQSSLSGVSNSLSSFTGAIGTGLSYVSTDSKFARDRTIQRSARPSSFLGSIVSGGKSFGKAIGSAVTGLVQDPVRGAQENGAKGAIKGLGQGVVGLIVKPVVGTTDLVSDILYGTGVILPSLHEKNRFPFRDPRMFYGRDFVMREFDEFDALIRRSLMRIADGKYCTDPFEGFFRTTSNQVHLILGKGLLQTKWGKKNPKKLKLVEFFAWNVFVGVTDRENELVLTYKNSRPRTHTSNSEHPEANTKELRFECVNPTEAQKLQLKFGPMFLSGELISAIYFLLFLFCFECLCVDTLFFSPTCVFHLELSSKCNFVLANQESLCLFCAAKIGIVQHSKIFFVFDQTQKMKLLEK</sequence>
<comment type="similarity">
    <text evidence="1">Belongs to the VPS13 family.</text>
</comment>
<evidence type="ECO:0000313" key="3">
    <source>
        <dbReference type="EMBL" id="ETO08535.1"/>
    </source>
</evidence>
<gene>
    <name evidence="3" type="ORF">RFI_28853</name>
</gene>
<keyword evidence="2" id="KW-0812">Transmembrane</keyword>
<reference evidence="3 4" key="1">
    <citation type="journal article" date="2013" name="Curr. Biol.">
        <title>The Genome of the Foraminiferan Reticulomyxa filosa.</title>
        <authorList>
            <person name="Glockner G."/>
            <person name="Hulsmann N."/>
            <person name="Schleicher M."/>
            <person name="Noegel A.A."/>
            <person name="Eichinger L."/>
            <person name="Gallinger C."/>
            <person name="Pawlowski J."/>
            <person name="Sierra R."/>
            <person name="Euteneuer U."/>
            <person name="Pillet L."/>
            <person name="Moustafa A."/>
            <person name="Platzer M."/>
            <person name="Groth M."/>
            <person name="Szafranski K."/>
            <person name="Schliwa M."/>
        </authorList>
    </citation>
    <scope>NUCLEOTIDE SEQUENCE [LARGE SCALE GENOMIC DNA]</scope>
</reference>
<dbReference type="OrthoDB" id="428159at2759"/>
<protein>
    <submittedName>
        <fullName evidence="3">PH domain containing protein</fullName>
    </submittedName>
</protein>
<keyword evidence="4" id="KW-1185">Reference proteome</keyword>
<dbReference type="EMBL" id="ASPP01024898">
    <property type="protein sequence ID" value="ETO08535.1"/>
    <property type="molecule type" value="Genomic_DNA"/>
</dbReference>
<organism evidence="3 4">
    <name type="scientific">Reticulomyxa filosa</name>
    <dbReference type="NCBI Taxonomy" id="46433"/>
    <lineage>
        <taxon>Eukaryota</taxon>
        <taxon>Sar</taxon>
        <taxon>Rhizaria</taxon>
        <taxon>Retaria</taxon>
        <taxon>Foraminifera</taxon>
        <taxon>Monothalamids</taxon>
        <taxon>Reticulomyxidae</taxon>
        <taxon>Reticulomyxa</taxon>
    </lineage>
</organism>
<keyword evidence="2" id="KW-0472">Membrane</keyword>
<proteinExistence type="inferred from homology"/>
<evidence type="ECO:0000256" key="1">
    <source>
        <dbReference type="ARBA" id="ARBA00006545"/>
    </source>
</evidence>
<dbReference type="InterPro" id="IPR026847">
    <property type="entry name" value="VPS13"/>
</dbReference>
<accession>X6M680</accession>
<dbReference type="GO" id="GO:0006623">
    <property type="term" value="P:protein targeting to vacuole"/>
    <property type="evidence" value="ECO:0007669"/>
    <property type="project" value="TreeGrafter"/>
</dbReference>
<dbReference type="GO" id="GO:0045053">
    <property type="term" value="P:protein retention in Golgi apparatus"/>
    <property type="evidence" value="ECO:0007669"/>
    <property type="project" value="TreeGrafter"/>
</dbReference>
<evidence type="ECO:0000313" key="4">
    <source>
        <dbReference type="Proteomes" id="UP000023152"/>
    </source>
</evidence>
<comment type="caution">
    <text evidence="3">The sequence shown here is derived from an EMBL/GenBank/DDBJ whole genome shotgun (WGS) entry which is preliminary data.</text>
</comment>
<evidence type="ECO:0000256" key="2">
    <source>
        <dbReference type="SAM" id="Phobius"/>
    </source>
</evidence>
<dbReference type="PANTHER" id="PTHR16166:SF93">
    <property type="entry name" value="INTERMEMBRANE LIPID TRANSFER PROTEIN VPS13"/>
    <property type="match status" value="1"/>
</dbReference>
<name>X6M680_RETFI</name>
<dbReference type="AlphaFoldDB" id="X6M680"/>
<feature type="transmembrane region" description="Helical" evidence="2">
    <location>
        <begin position="317"/>
        <end position="340"/>
    </location>
</feature>
<dbReference type="Proteomes" id="UP000023152">
    <property type="component" value="Unassembled WGS sequence"/>
</dbReference>